<name>A0A5B2VJK2_9BACT</name>
<proteinExistence type="predicted"/>
<dbReference type="RefSeq" id="WP_149840017.1">
    <property type="nucleotide sequence ID" value="NZ_VUOC01000004.1"/>
</dbReference>
<accession>A0A5B2VJK2</accession>
<evidence type="ECO:0000313" key="2">
    <source>
        <dbReference type="Proteomes" id="UP000324611"/>
    </source>
</evidence>
<dbReference type="EMBL" id="VUOC01000004">
    <property type="protein sequence ID" value="KAA2238838.1"/>
    <property type="molecule type" value="Genomic_DNA"/>
</dbReference>
<organism evidence="1 2">
    <name type="scientific">Chitinophaga agrisoli</name>
    <dbReference type="NCBI Taxonomy" id="2607653"/>
    <lineage>
        <taxon>Bacteria</taxon>
        <taxon>Pseudomonadati</taxon>
        <taxon>Bacteroidota</taxon>
        <taxon>Chitinophagia</taxon>
        <taxon>Chitinophagales</taxon>
        <taxon>Chitinophagaceae</taxon>
        <taxon>Chitinophaga</taxon>
    </lineage>
</organism>
<dbReference type="Proteomes" id="UP000324611">
    <property type="component" value="Unassembled WGS sequence"/>
</dbReference>
<dbReference type="SUPFAM" id="SSF74653">
    <property type="entry name" value="TolA/TonB C-terminal domain"/>
    <property type="match status" value="1"/>
</dbReference>
<comment type="caution">
    <text evidence="1">The sequence shown here is derived from an EMBL/GenBank/DDBJ whole genome shotgun (WGS) entry which is preliminary data.</text>
</comment>
<reference evidence="1 2" key="1">
    <citation type="submission" date="2019-09" db="EMBL/GenBank/DDBJ databases">
        <title>Chitinophaga ginsengihumi sp. nov., isolated from soil of ginseng rhizosphere.</title>
        <authorList>
            <person name="Lee J."/>
        </authorList>
    </citation>
    <scope>NUCLEOTIDE SEQUENCE [LARGE SCALE GENOMIC DNA]</scope>
    <source>
        <strain evidence="1 2">BN140078</strain>
    </source>
</reference>
<sequence length="83" mass="9558">MAHFILANFVYPEQDVFQASFQLQFVIDVTGKLIAPGIQNKQPARYTNAEKELLRVLSIMPKWRPGECRGKKVPVKVMLPLRF</sequence>
<reference evidence="1 2" key="2">
    <citation type="submission" date="2019-09" db="EMBL/GenBank/DDBJ databases">
        <authorList>
            <person name="Jin C."/>
        </authorList>
    </citation>
    <scope>NUCLEOTIDE SEQUENCE [LARGE SCALE GENOMIC DNA]</scope>
    <source>
        <strain evidence="1 2">BN140078</strain>
    </source>
</reference>
<protein>
    <recommendedName>
        <fullName evidence="3">TonB-like protein</fullName>
    </recommendedName>
</protein>
<dbReference type="AlphaFoldDB" id="A0A5B2VJK2"/>
<evidence type="ECO:0008006" key="3">
    <source>
        <dbReference type="Google" id="ProtNLM"/>
    </source>
</evidence>
<evidence type="ECO:0000313" key="1">
    <source>
        <dbReference type="EMBL" id="KAA2238838.1"/>
    </source>
</evidence>
<gene>
    <name evidence="1" type="ORF">F0L74_21730</name>
</gene>
<dbReference type="Gene3D" id="3.30.1150.10">
    <property type="match status" value="1"/>
</dbReference>
<keyword evidence="2" id="KW-1185">Reference proteome</keyword>